<name>A0ABW5U1Z0_9RHOB</name>
<keyword evidence="3" id="KW-0969">Cilium</keyword>
<dbReference type="SUPFAM" id="SSF101801">
    <property type="entry name" value="Surface presentation of antigens (SPOA)"/>
    <property type="match status" value="1"/>
</dbReference>
<dbReference type="InterPro" id="IPR036429">
    <property type="entry name" value="SpoA-like_sf"/>
</dbReference>
<feature type="domain" description="Flagellar motor switch protein FliN-like C-terminal" evidence="2">
    <location>
        <begin position="229"/>
        <end position="293"/>
    </location>
</feature>
<evidence type="ECO:0000313" key="4">
    <source>
        <dbReference type="Proteomes" id="UP001597474"/>
    </source>
</evidence>
<evidence type="ECO:0000259" key="2">
    <source>
        <dbReference type="Pfam" id="PF01052"/>
    </source>
</evidence>
<dbReference type="Gene3D" id="2.30.330.10">
    <property type="entry name" value="SpoA-like"/>
    <property type="match status" value="1"/>
</dbReference>
<comment type="caution">
    <text evidence="3">The sequence shown here is derived from an EMBL/GenBank/DDBJ whole genome shotgun (WGS) entry which is preliminary data.</text>
</comment>
<organism evidence="3 4">
    <name type="scientific">Sulfitobacter aestuarii</name>
    <dbReference type="NCBI Taxonomy" id="2161676"/>
    <lineage>
        <taxon>Bacteria</taxon>
        <taxon>Pseudomonadati</taxon>
        <taxon>Pseudomonadota</taxon>
        <taxon>Alphaproteobacteria</taxon>
        <taxon>Rhodobacterales</taxon>
        <taxon>Roseobacteraceae</taxon>
        <taxon>Sulfitobacter</taxon>
    </lineage>
</organism>
<gene>
    <name evidence="3" type="ORF">ACFSUD_10030</name>
</gene>
<feature type="compositionally biased region" description="Basic and acidic residues" evidence="1">
    <location>
        <begin position="301"/>
        <end position="310"/>
    </location>
</feature>
<keyword evidence="3" id="KW-0966">Cell projection</keyword>
<proteinExistence type="predicted"/>
<accession>A0ABW5U1Z0</accession>
<sequence length="382" mass="39885">MTEVDQNSVMRRKARAGQAEAQIRGMSLAKALRLSLAKSAEALLGVAMAAIGITSEARRGEDFGDLFEAADLMLLLDGPEGRRGAALLAPALVGGLIQQQCMGKVLEAEKDAPRPMTATDAAICAPLLDRLFETAAELLSDAPEAALLDGLRFGAHVGDARLLQLALEAPEYRLVRITVDLAAGQRQGVLSLLLPLTPPAAAPGSAPAEAETAGAAAPGPVLGEVAMGLRAELDIALTRLSLPLQQISALKPGDVLSLGSARFDAVEVLTITGKQLATGRLGQVGGQRALRLTPAAAKDTGPQRRREDRGALQQEEPDRLGAAPEMETAGVAPPPPSPEPAAQPEMPDMSDLPEMLPVPEMEDPAELARLRAQAETPERLQA</sequence>
<feature type="compositionally biased region" description="Pro residues" evidence="1">
    <location>
        <begin position="332"/>
        <end position="341"/>
    </location>
</feature>
<feature type="region of interest" description="Disordered" evidence="1">
    <location>
        <begin position="288"/>
        <end position="382"/>
    </location>
</feature>
<dbReference type="RefSeq" id="WP_386373961.1">
    <property type="nucleotide sequence ID" value="NZ_JBHUMP010000007.1"/>
</dbReference>
<evidence type="ECO:0000256" key="1">
    <source>
        <dbReference type="SAM" id="MobiDB-lite"/>
    </source>
</evidence>
<keyword evidence="4" id="KW-1185">Reference proteome</keyword>
<protein>
    <submittedName>
        <fullName evidence="3">FliM/FliN family flagellar motor C-terminal domain-containing protein</fullName>
    </submittedName>
</protein>
<dbReference type="InterPro" id="IPR001543">
    <property type="entry name" value="FliN-like_C"/>
</dbReference>
<dbReference type="EMBL" id="JBHUMP010000007">
    <property type="protein sequence ID" value="MFD2739907.1"/>
    <property type="molecule type" value="Genomic_DNA"/>
</dbReference>
<dbReference type="Proteomes" id="UP001597474">
    <property type="component" value="Unassembled WGS sequence"/>
</dbReference>
<keyword evidence="3" id="KW-0282">Flagellum</keyword>
<evidence type="ECO:0000313" key="3">
    <source>
        <dbReference type="EMBL" id="MFD2739907.1"/>
    </source>
</evidence>
<reference evidence="4" key="1">
    <citation type="journal article" date="2019" name="Int. J. Syst. Evol. Microbiol.">
        <title>The Global Catalogue of Microorganisms (GCM) 10K type strain sequencing project: providing services to taxonomists for standard genome sequencing and annotation.</title>
        <authorList>
            <consortium name="The Broad Institute Genomics Platform"/>
            <consortium name="The Broad Institute Genome Sequencing Center for Infectious Disease"/>
            <person name="Wu L."/>
            <person name="Ma J."/>
        </authorList>
    </citation>
    <scope>NUCLEOTIDE SEQUENCE [LARGE SCALE GENOMIC DNA]</scope>
    <source>
        <strain evidence="4">TISTR 2562</strain>
    </source>
</reference>
<dbReference type="Pfam" id="PF01052">
    <property type="entry name" value="FliMN_C"/>
    <property type="match status" value="1"/>
</dbReference>